<dbReference type="Proteomes" id="UP000626109">
    <property type="component" value="Unassembled WGS sequence"/>
</dbReference>
<evidence type="ECO:0000313" key="5">
    <source>
        <dbReference type="Proteomes" id="UP000654075"/>
    </source>
</evidence>
<feature type="compositionally biased region" description="Basic and acidic residues" evidence="1">
    <location>
        <begin position="12"/>
        <end position="32"/>
    </location>
</feature>
<name>A0A813KZK5_POLGL</name>
<feature type="compositionally biased region" description="Polar residues" evidence="1">
    <location>
        <begin position="81"/>
        <end position="92"/>
    </location>
</feature>
<proteinExistence type="predicted"/>
<feature type="compositionally biased region" description="Basic and acidic residues" evidence="1">
    <location>
        <begin position="154"/>
        <end position="176"/>
    </location>
</feature>
<dbReference type="Proteomes" id="UP000654075">
    <property type="component" value="Unassembled WGS sequence"/>
</dbReference>
<protein>
    <submittedName>
        <fullName evidence="3">Uncharacterized protein</fullName>
    </submittedName>
</protein>
<feature type="compositionally biased region" description="Basic residues" evidence="1">
    <location>
        <begin position="1"/>
        <end position="11"/>
    </location>
</feature>
<feature type="non-terminal residue" evidence="3">
    <location>
        <position position="217"/>
    </location>
</feature>
<evidence type="ECO:0000313" key="2">
    <source>
        <dbReference type="EMBL" id="CAE8616719.1"/>
    </source>
</evidence>
<feature type="compositionally biased region" description="Basic and acidic residues" evidence="1">
    <location>
        <begin position="200"/>
        <end position="217"/>
    </location>
</feature>
<keyword evidence="5" id="KW-1185">Reference proteome</keyword>
<dbReference type="EMBL" id="CAJNNW010033105">
    <property type="protein sequence ID" value="CAE8717135.1"/>
    <property type="molecule type" value="Genomic_DNA"/>
</dbReference>
<gene>
    <name evidence="2" type="ORF">PGLA1383_LOCUS34390</name>
    <name evidence="3" type="ORF">PGLA2088_LOCUS39405</name>
</gene>
<evidence type="ECO:0000256" key="1">
    <source>
        <dbReference type="SAM" id="MobiDB-lite"/>
    </source>
</evidence>
<feature type="compositionally biased region" description="Low complexity" evidence="1">
    <location>
        <begin position="33"/>
        <end position="53"/>
    </location>
</feature>
<dbReference type="EMBL" id="CAJNNV010025944">
    <property type="protein sequence ID" value="CAE8616719.1"/>
    <property type="molecule type" value="Genomic_DNA"/>
</dbReference>
<sequence length="217" mass="24294">ASRSRSVTRRRPWAEPRERRDRHKDWNAEDRSAGSGWSSAKSSDAKWQSQSQSGRWGNSSDWSRGKGSSGWRDQAAWGENQWKSSSQDQAPSEATDGLLLCSRHDRRRNWDKLELDQSVADQTGGSPRWVCLAFCPCITFVGGSECTQGLAEQIGDRQHDGESRDRRDSQREEAAPSRHSAGRAGRAEVRSASPSASRTILKEESPQPVREIDPMDI</sequence>
<organism evidence="3 4">
    <name type="scientific">Polarella glacialis</name>
    <name type="common">Dinoflagellate</name>
    <dbReference type="NCBI Taxonomy" id="89957"/>
    <lineage>
        <taxon>Eukaryota</taxon>
        <taxon>Sar</taxon>
        <taxon>Alveolata</taxon>
        <taxon>Dinophyceae</taxon>
        <taxon>Suessiales</taxon>
        <taxon>Suessiaceae</taxon>
        <taxon>Polarella</taxon>
    </lineage>
</organism>
<accession>A0A813KZK5</accession>
<feature type="region of interest" description="Disordered" evidence="1">
    <location>
        <begin position="152"/>
        <end position="217"/>
    </location>
</feature>
<reference evidence="3" key="1">
    <citation type="submission" date="2021-02" db="EMBL/GenBank/DDBJ databases">
        <authorList>
            <person name="Dougan E. K."/>
            <person name="Rhodes N."/>
            <person name="Thang M."/>
            <person name="Chan C."/>
        </authorList>
    </citation>
    <scope>NUCLEOTIDE SEQUENCE</scope>
</reference>
<evidence type="ECO:0000313" key="4">
    <source>
        <dbReference type="Proteomes" id="UP000626109"/>
    </source>
</evidence>
<dbReference type="AlphaFoldDB" id="A0A813KZK5"/>
<feature type="region of interest" description="Disordered" evidence="1">
    <location>
        <begin position="1"/>
        <end position="100"/>
    </location>
</feature>
<evidence type="ECO:0000313" key="3">
    <source>
        <dbReference type="EMBL" id="CAE8717135.1"/>
    </source>
</evidence>
<comment type="caution">
    <text evidence="3">The sequence shown here is derived from an EMBL/GenBank/DDBJ whole genome shotgun (WGS) entry which is preliminary data.</text>
</comment>